<evidence type="ECO:0000313" key="4">
    <source>
        <dbReference type="Proteomes" id="UP001500359"/>
    </source>
</evidence>
<evidence type="ECO:0008006" key="5">
    <source>
        <dbReference type="Google" id="ProtNLM"/>
    </source>
</evidence>
<dbReference type="Pfam" id="PF13365">
    <property type="entry name" value="Trypsin_2"/>
    <property type="match status" value="1"/>
</dbReference>
<name>A0ABP3X4C1_9ALTE</name>
<feature type="region of interest" description="Disordered" evidence="1">
    <location>
        <begin position="507"/>
        <end position="554"/>
    </location>
</feature>
<dbReference type="Proteomes" id="UP001500359">
    <property type="component" value="Unassembled WGS sequence"/>
</dbReference>
<evidence type="ECO:0000256" key="2">
    <source>
        <dbReference type="SAM" id="SignalP"/>
    </source>
</evidence>
<evidence type="ECO:0000256" key="1">
    <source>
        <dbReference type="SAM" id="MobiDB-lite"/>
    </source>
</evidence>
<keyword evidence="2" id="KW-0732">Signal</keyword>
<comment type="caution">
    <text evidence="3">The sequence shown here is derived from an EMBL/GenBank/DDBJ whole genome shotgun (WGS) entry which is preliminary data.</text>
</comment>
<dbReference type="EMBL" id="BAAAFD010000015">
    <property type="protein sequence ID" value="GAA0859868.1"/>
    <property type="molecule type" value="Genomic_DNA"/>
</dbReference>
<feature type="compositionally biased region" description="Acidic residues" evidence="1">
    <location>
        <begin position="510"/>
        <end position="536"/>
    </location>
</feature>
<keyword evidence="4" id="KW-1185">Reference proteome</keyword>
<evidence type="ECO:0000313" key="3">
    <source>
        <dbReference type="EMBL" id="GAA0859868.1"/>
    </source>
</evidence>
<organism evidence="3 4">
    <name type="scientific">Aliiglaciecola litoralis</name>
    <dbReference type="NCBI Taxonomy" id="582857"/>
    <lineage>
        <taxon>Bacteria</taxon>
        <taxon>Pseudomonadati</taxon>
        <taxon>Pseudomonadota</taxon>
        <taxon>Gammaproteobacteria</taxon>
        <taxon>Alteromonadales</taxon>
        <taxon>Alteromonadaceae</taxon>
        <taxon>Aliiglaciecola</taxon>
    </lineage>
</organism>
<dbReference type="SUPFAM" id="SSF50494">
    <property type="entry name" value="Trypsin-like serine proteases"/>
    <property type="match status" value="1"/>
</dbReference>
<sequence>MKKYQIIKGALTRALFASLLVLIVIPAQAKLDSKEMHYSVVRIEVEDGPVVSMASGFVWQKNNWVITSLHAIKRKPARISVFCRDVPVTATVEKVLRKADLVLLKTVEPLENCNPINNLNPNAPDDFSRLIVFGFKPDVTSSKANSLEKLSSESDKLRHNITSEMLPIMTKVNMPSLDLSIYLVSSGIFKGFSGGPVFDQQGALRGVVEGGLDKGLSNHNWLIPAKYINELIESPSVDDIPDDLNDEDYYFSAVVVKRSAPQNYIEYEDEDNQYRWIKTKTRTFEQLRQTSDPADGLEELWATILPDIETSAEKNLAFDIYEEEELGIVIAIPAGNKLQYIEEDGDWTLAATDSTKDQAFITIRHGAYFYEDANGNRISASHDEFFDYAIGDDLNCEAPVTCELEEEHFRVVDYGSGNIVFRVGYVFEDSSDDTSMYVYKNRIVKGDDVLIVETVINLDKDSTVVKCFEAPSPENCGKTFWEPASFMLAAAMTRFANLSVEGIVPVVYTPDDEDSPDEYEDSEYDDSEYDDSEYDDSAPPQTIEEEGAQDAVSSTSYLSENGETFFVQYGGERWFVNIEGVLQEASIQSYETFDNGVDYVILGYQGSFYAVPIYGGGFLIASPEGQWTEGQMITPYAQD</sequence>
<protein>
    <recommendedName>
        <fullName evidence="5">Trypsin-like peptidase domain-containing protein</fullName>
    </recommendedName>
</protein>
<reference evidence="4" key="1">
    <citation type="journal article" date="2019" name="Int. J. Syst. Evol. Microbiol.">
        <title>The Global Catalogue of Microorganisms (GCM) 10K type strain sequencing project: providing services to taxonomists for standard genome sequencing and annotation.</title>
        <authorList>
            <consortium name="The Broad Institute Genomics Platform"/>
            <consortium name="The Broad Institute Genome Sequencing Center for Infectious Disease"/>
            <person name="Wu L."/>
            <person name="Ma J."/>
        </authorList>
    </citation>
    <scope>NUCLEOTIDE SEQUENCE [LARGE SCALE GENOMIC DNA]</scope>
    <source>
        <strain evidence="4">JCM 15896</strain>
    </source>
</reference>
<gene>
    <name evidence="3" type="ORF">GCM10009114_35010</name>
</gene>
<feature type="signal peptide" evidence="2">
    <location>
        <begin position="1"/>
        <end position="29"/>
    </location>
</feature>
<proteinExistence type="predicted"/>
<feature type="chain" id="PRO_5046814513" description="Trypsin-like peptidase domain-containing protein" evidence="2">
    <location>
        <begin position="30"/>
        <end position="639"/>
    </location>
</feature>
<dbReference type="RefSeq" id="WP_343862336.1">
    <property type="nucleotide sequence ID" value="NZ_BAAAFD010000015.1"/>
</dbReference>
<accession>A0ABP3X4C1</accession>
<dbReference type="InterPro" id="IPR043504">
    <property type="entry name" value="Peptidase_S1_PA_chymotrypsin"/>
</dbReference>
<dbReference type="InterPro" id="IPR009003">
    <property type="entry name" value="Peptidase_S1_PA"/>
</dbReference>
<dbReference type="Gene3D" id="2.40.10.10">
    <property type="entry name" value="Trypsin-like serine proteases"/>
    <property type="match status" value="2"/>
</dbReference>